<evidence type="ECO:0000313" key="1">
    <source>
        <dbReference type="EnsemblMetazoa" id="MESCA010226-PA"/>
    </source>
</evidence>
<dbReference type="Proteomes" id="UP000015102">
    <property type="component" value="Unassembled WGS sequence"/>
</dbReference>
<sequence length="73" mass="8179">MKVLDRILDEQISKSACLIKRNNILCFSTLMVPSKLSSIISTLESIGDHPLSLAGLEYAQINTLREEIIEYTP</sequence>
<reference evidence="2" key="1">
    <citation type="submission" date="2013-02" db="EMBL/GenBank/DDBJ databases">
        <authorList>
            <person name="Hughes D."/>
        </authorList>
    </citation>
    <scope>NUCLEOTIDE SEQUENCE</scope>
    <source>
        <strain>Durham</strain>
        <strain evidence="2">NC isolate 2 -- Noor lab</strain>
    </source>
</reference>
<dbReference type="EnsemblMetazoa" id="MESCA010226-RA">
    <property type="protein sequence ID" value="MESCA010226-PA"/>
    <property type="gene ID" value="MESCA010226"/>
</dbReference>
<protein>
    <submittedName>
        <fullName evidence="1">Uncharacterized protein</fullName>
    </submittedName>
</protein>
<dbReference type="HOGENOM" id="CLU_2707594_0_0_1"/>
<dbReference type="EMBL" id="CAQQ02378974">
    <property type="status" value="NOT_ANNOTATED_CDS"/>
    <property type="molecule type" value="Genomic_DNA"/>
</dbReference>
<name>T1H1Z9_MEGSC</name>
<dbReference type="AlphaFoldDB" id="T1H1Z9"/>
<proteinExistence type="predicted"/>
<reference evidence="1" key="2">
    <citation type="submission" date="2015-06" db="UniProtKB">
        <authorList>
            <consortium name="EnsemblMetazoa"/>
        </authorList>
    </citation>
    <scope>IDENTIFICATION</scope>
</reference>
<organism evidence="1 2">
    <name type="scientific">Megaselia scalaris</name>
    <name type="common">Humpbacked fly</name>
    <name type="synonym">Phora scalaris</name>
    <dbReference type="NCBI Taxonomy" id="36166"/>
    <lineage>
        <taxon>Eukaryota</taxon>
        <taxon>Metazoa</taxon>
        <taxon>Ecdysozoa</taxon>
        <taxon>Arthropoda</taxon>
        <taxon>Hexapoda</taxon>
        <taxon>Insecta</taxon>
        <taxon>Pterygota</taxon>
        <taxon>Neoptera</taxon>
        <taxon>Endopterygota</taxon>
        <taxon>Diptera</taxon>
        <taxon>Brachycera</taxon>
        <taxon>Muscomorpha</taxon>
        <taxon>Platypezoidea</taxon>
        <taxon>Phoridae</taxon>
        <taxon>Megaseliini</taxon>
        <taxon>Megaselia</taxon>
    </lineage>
</organism>
<accession>T1H1Z9</accession>
<keyword evidence="2" id="KW-1185">Reference proteome</keyword>
<evidence type="ECO:0000313" key="2">
    <source>
        <dbReference type="Proteomes" id="UP000015102"/>
    </source>
</evidence>